<dbReference type="RefSeq" id="WP_158765778.1">
    <property type="nucleotide sequence ID" value="NZ_CP047045.1"/>
</dbReference>
<dbReference type="KEGG" id="tsv:DSM104635_01709"/>
<evidence type="ECO:0000313" key="2">
    <source>
        <dbReference type="Proteomes" id="UP000431269"/>
    </source>
</evidence>
<keyword evidence="2" id="KW-1185">Reference proteome</keyword>
<dbReference type="Proteomes" id="UP000431269">
    <property type="component" value="Chromosome"/>
</dbReference>
<protein>
    <recommendedName>
        <fullName evidence="3">GpW</fullName>
    </recommendedName>
</protein>
<proteinExistence type="predicted"/>
<gene>
    <name evidence="1" type="ORF">DSM104635_01709</name>
</gene>
<dbReference type="AlphaFoldDB" id="A0A6I6MNH8"/>
<name>A0A6I6MNH8_9CAUL</name>
<organism evidence="1 2">
    <name type="scientific">Terricaulis silvestris</name>
    <dbReference type="NCBI Taxonomy" id="2686094"/>
    <lineage>
        <taxon>Bacteria</taxon>
        <taxon>Pseudomonadati</taxon>
        <taxon>Pseudomonadota</taxon>
        <taxon>Alphaproteobacteria</taxon>
        <taxon>Caulobacterales</taxon>
        <taxon>Caulobacteraceae</taxon>
        <taxon>Terricaulis</taxon>
    </lineage>
</organism>
<evidence type="ECO:0008006" key="3">
    <source>
        <dbReference type="Google" id="ProtNLM"/>
    </source>
</evidence>
<reference evidence="2" key="1">
    <citation type="submission" date="2019-12" db="EMBL/GenBank/DDBJ databases">
        <title>Complete genome of Terracaulis silvestris 0127_4.</title>
        <authorList>
            <person name="Vieira S."/>
            <person name="Riedel T."/>
            <person name="Sproer C."/>
            <person name="Pascual J."/>
            <person name="Boedeker C."/>
            <person name="Overmann J."/>
        </authorList>
    </citation>
    <scope>NUCLEOTIDE SEQUENCE [LARGE SCALE GENOMIC DNA]</scope>
    <source>
        <strain evidence="2">0127_4</strain>
    </source>
</reference>
<dbReference type="EMBL" id="CP047045">
    <property type="protein sequence ID" value="QGZ94876.1"/>
    <property type="molecule type" value="Genomic_DNA"/>
</dbReference>
<evidence type="ECO:0000313" key="1">
    <source>
        <dbReference type="EMBL" id="QGZ94876.1"/>
    </source>
</evidence>
<sequence length="73" mass="8078">MALDLTSLQTLRDALIRARLGGVREIEDQNGERIAYKSDAEMARAIADVETRIAQLQGGTVNVIRFNNSKFGE</sequence>
<accession>A0A6I6MNH8</accession>
<dbReference type="NCBIfam" id="NF047331">
    <property type="entry name" value="phage_HTJ"/>
    <property type="match status" value="1"/>
</dbReference>